<dbReference type="PANTHER" id="PTHR10252">
    <property type="entry name" value="HISTONE-LIKE TRANSCRIPTION FACTOR CCAAT-RELATED"/>
    <property type="match status" value="1"/>
</dbReference>
<proteinExistence type="predicted"/>
<gene>
    <name evidence="5" type="ORF">M430DRAFT_30684</name>
</gene>
<dbReference type="Proteomes" id="UP000241818">
    <property type="component" value="Unassembled WGS sequence"/>
</dbReference>
<sequence>MPYNTAPIIPRREPLGQAQLPLSRVKKIIALDNDVSMCSNNAAFVITLATEMFIQYLAEQGHNVVKSERKPRRNIQYRDLSNAVAHLDNLEFLVDVVPRTVPFKQVKERKAPQGPKALLNGGNAVVPGQTTLDGRSHLANGAANGFTHAHEAEEAAALDPNAQLEMENRRARMSAGQDGQHAYQDVEMS</sequence>
<evidence type="ECO:0000259" key="4">
    <source>
        <dbReference type="Pfam" id="PF00808"/>
    </source>
</evidence>
<accession>A0A2T3ATI4</accession>
<dbReference type="GO" id="GO:0008623">
    <property type="term" value="C:CHRAC"/>
    <property type="evidence" value="ECO:0007669"/>
    <property type="project" value="TreeGrafter"/>
</dbReference>
<name>A0A2T3ATI4_AMORE</name>
<dbReference type="CDD" id="cd23645">
    <property type="entry name" value="HFD_Dpb3-like"/>
    <property type="match status" value="1"/>
</dbReference>
<dbReference type="GO" id="GO:0006261">
    <property type="term" value="P:DNA-templated DNA replication"/>
    <property type="evidence" value="ECO:0007669"/>
    <property type="project" value="TreeGrafter"/>
</dbReference>
<dbReference type="EMBL" id="KZ679016">
    <property type="protein sequence ID" value="PSS10797.1"/>
    <property type="molecule type" value="Genomic_DNA"/>
</dbReference>
<feature type="region of interest" description="Disordered" evidence="3">
    <location>
        <begin position="167"/>
        <end position="189"/>
    </location>
</feature>
<dbReference type="GeneID" id="36574049"/>
<dbReference type="OrthoDB" id="636685at2759"/>
<comment type="subcellular location">
    <subcellularLocation>
        <location evidence="1">Nucleus</location>
    </subcellularLocation>
</comment>
<dbReference type="PANTHER" id="PTHR10252:SF54">
    <property type="entry name" value="CHROMATIN ACCESSIBILITY COMPLEX PROTEIN 1"/>
    <property type="match status" value="1"/>
</dbReference>
<dbReference type="InterPro" id="IPR009072">
    <property type="entry name" value="Histone-fold"/>
</dbReference>
<dbReference type="InterPro" id="IPR003958">
    <property type="entry name" value="CBFA_NFYB_domain"/>
</dbReference>
<dbReference type="RefSeq" id="XP_024717976.1">
    <property type="nucleotide sequence ID" value="XM_024865968.1"/>
</dbReference>
<dbReference type="InParanoid" id="A0A2T3ATI4"/>
<reference evidence="5 6" key="1">
    <citation type="journal article" date="2018" name="New Phytol.">
        <title>Comparative genomics and transcriptomics depict ericoid mycorrhizal fungi as versatile saprotrophs and plant mutualists.</title>
        <authorList>
            <person name="Martino E."/>
            <person name="Morin E."/>
            <person name="Grelet G.A."/>
            <person name="Kuo A."/>
            <person name="Kohler A."/>
            <person name="Daghino S."/>
            <person name="Barry K.W."/>
            <person name="Cichocki N."/>
            <person name="Clum A."/>
            <person name="Dockter R.B."/>
            <person name="Hainaut M."/>
            <person name="Kuo R.C."/>
            <person name="LaButti K."/>
            <person name="Lindahl B.D."/>
            <person name="Lindquist E.A."/>
            <person name="Lipzen A."/>
            <person name="Khouja H.R."/>
            <person name="Magnuson J."/>
            <person name="Murat C."/>
            <person name="Ohm R.A."/>
            <person name="Singer S.W."/>
            <person name="Spatafora J.W."/>
            <person name="Wang M."/>
            <person name="Veneault-Fourrey C."/>
            <person name="Henrissat B."/>
            <person name="Grigoriev I.V."/>
            <person name="Martin F.M."/>
            <person name="Perotto S."/>
        </authorList>
    </citation>
    <scope>NUCLEOTIDE SEQUENCE [LARGE SCALE GENOMIC DNA]</scope>
    <source>
        <strain evidence="5 6">ATCC 22711</strain>
    </source>
</reference>
<dbReference type="Pfam" id="PF00808">
    <property type="entry name" value="CBFD_NFYB_HMF"/>
    <property type="match status" value="1"/>
</dbReference>
<dbReference type="STRING" id="857342.A0A2T3ATI4"/>
<organism evidence="5 6">
    <name type="scientific">Amorphotheca resinae ATCC 22711</name>
    <dbReference type="NCBI Taxonomy" id="857342"/>
    <lineage>
        <taxon>Eukaryota</taxon>
        <taxon>Fungi</taxon>
        <taxon>Dikarya</taxon>
        <taxon>Ascomycota</taxon>
        <taxon>Pezizomycotina</taxon>
        <taxon>Leotiomycetes</taxon>
        <taxon>Helotiales</taxon>
        <taxon>Amorphothecaceae</taxon>
        <taxon>Amorphotheca</taxon>
    </lineage>
</organism>
<keyword evidence="2" id="KW-0539">Nucleus</keyword>
<dbReference type="GO" id="GO:0046982">
    <property type="term" value="F:protein heterodimerization activity"/>
    <property type="evidence" value="ECO:0007669"/>
    <property type="project" value="InterPro"/>
</dbReference>
<evidence type="ECO:0000256" key="3">
    <source>
        <dbReference type="SAM" id="MobiDB-lite"/>
    </source>
</evidence>
<evidence type="ECO:0000256" key="2">
    <source>
        <dbReference type="ARBA" id="ARBA00023242"/>
    </source>
</evidence>
<dbReference type="SUPFAM" id="SSF47113">
    <property type="entry name" value="Histone-fold"/>
    <property type="match status" value="1"/>
</dbReference>
<protein>
    <recommendedName>
        <fullName evidence="4">Transcription factor CBF/NF-Y/archaeal histone domain-containing protein</fullName>
    </recommendedName>
</protein>
<keyword evidence="6" id="KW-1185">Reference proteome</keyword>
<evidence type="ECO:0000313" key="6">
    <source>
        <dbReference type="Proteomes" id="UP000241818"/>
    </source>
</evidence>
<evidence type="ECO:0000313" key="5">
    <source>
        <dbReference type="EMBL" id="PSS10797.1"/>
    </source>
</evidence>
<dbReference type="Gene3D" id="1.10.20.10">
    <property type="entry name" value="Histone, subunit A"/>
    <property type="match status" value="1"/>
</dbReference>
<evidence type="ECO:0000256" key="1">
    <source>
        <dbReference type="ARBA" id="ARBA00004123"/>
    </source>
</evidence>
<dbReference type="AlphaFoldDB" id="A0A2T3ATI4"/>
<dbReference type="InterPro" id="IPR050568">
    <property type="entry name" value="Transcr_DNA_Rep_Reg"/>
</dbReference>
<feature type="domain" description="Transcription factor CBF/NF-Y/archaeal histone" evidence="4">
    <location>
        <begin position="19"/>
        <end position="84"/>
    </location>
</feature>